<name>A0ABQ9G9X1_9NEOP</name>
<feature type="non-terminal residue" evidence="2">
    <location>
        <position position="233"/>
    </location>
</feature>
<gene>
    <name evidence="2" type="ORF">PR048_032037</name>
</gene>
<sequence>MFRFLGILKYFTVRHAIISWYPTLVKAITNRYVGELFGATYLRPATVANAMKGFKACGFVPYKPQSFANEGFEPSDTAERDLQAEPFHDQPTISLSGQQAAEVANYLLIPHIVMQPGTTYLQVHPEVVPDEAENLVHISEHNNNENMPKPMTSRRQVSLNLSKPFPLANRPRATKQKRPNVSASILTSTPKDERNTKKAAMKLFQKSTKRQETTQPILSPGCEEDFVDPPMKT</sequence>
<dbReference type="Proteomes" id="UP001159363">
    <property type="component" value="Chromosome 14"/>
</dbReference>
<evidence type="ECO:0000313" key="2">
    <source>
        <dbReference type="EMBL" id="KAJ8868228.1"/>
    </source>
</evidence>
<comment type="caution">
    <text evidence="2">The sequence shown here is derived from an EMBL/GenBank/DDBJ whole genome shotgun (WGS) entry which is preliminary data.</text>
</comment>
<proteinExistence type="predicted"/>
<accession>A0ABQ9G9X1</accession>
<organism evidence="2 3">
    <name type="scientific">Dryococelus australis</name>
    <dbReference type="NCBI Taxonomy" id="614101"/>
    <lineage>
        <taxon>Eukaryota</taxon>
        <taxon>Metazoa</taxon>
        <taxon>Ecdysozoa</taxon>
        <taxon>Arthropoda</taxon>
        <taxon>Hexapoda</taxon>
        <taxon>Insecta</taxon>
        <taxon>Pterygota</taxon>
        <taxon>Neoptera</taxon>
        <taxon>Polyneoptera</taxon>
        <taxon>Phasmatodea</taxon>
        <taxon>Verophasmatodea</taxon>
        <taxon>Anareolatae</taxon>
        <taxon>Phasmatidae</taxon>
        <taxon>Eurycanthinae</taxon>
        <taxon>Dryococelus</taxon>
    </lineage>
</organism>
<evidence type="ECO:0000313" key="3">
    <source>
        <dbReference type="Proteomes" id="UP001159363"/>
    </source>
</evidence>
<dbReference type="EMBL" id="JARBHB010000015">
    <property type="protein sequence ID" value="KAJ8868228.1"/>
    <property type="molecule type" value="Genomic_DNA"/>
</dbReference>
<feature type="compositionally biased region" description="Polar residues" evidence="1">
    <location>
        <begin position="179"/>
        <end position="189"/>
    </location>
</feature>
<keyword evidence="3" id="KW-1185">Reference proteome</keyword>
<evidence type="ECO:0000256" key="1">
    <source>
        <dbReference type="SAM" id="MobiDB-lite"/>
    </source>
</evidence>
<feature type="region of interest" description="Disordered" evidence="1">
    <location>
        <begin position="165"/>
        <end position="233"/>
    </location>
</feature>
<reference evidence="2 3" key="1">
    <citation type="submission" date="2023-02" db="EMBL/GenBank/DDBJ databases">
        <title>LHISI_Scaffold_Assembly.</title>
        <authorList>
            <person name="Stuart O.P."/>
            <person name="Cleave R."/>
            <person name="Magrath M.J.L."/>
            <person name="Mikheyev A.S."/>
        </authorList>
    </citation>
    <scope>NUCLEOTIDE SEQUENCE [LARGE SCALE GENOMIC DNA]</scope>
    <source>
        <strain evidence="2">Daus_M_001</strain>
        <tissue evidence="2">Leg muscle</tissue>
    </source>
</reference>
<protein>
    <submittedName>
        <fullName evidence="2">Uncharacterized protein</fullName>
    </submittedName>
</protein>